<dbReference type="AlphaFoldDB" id="A0A9N9E183"/>
<proteinExistence type="predicted"/>
<feature type="chain" id="PRO_5040253565" evidence="1">
    <location>
        <begin position="31"/>
        <end position="184"/>
    </location>
</feature>
<sequence>MVSPSPIITFKKIKLLLFLVIFVIIPLVDSACSCCGEKGHNIRTCDFKNKDCPRKINGKKNKHSNLDISQSNCFFKIKADKFNTKGTKISPSCHCAREGDEQCHGIAKMLGGPGDCENCFSCSRKMNIDMTKMERLVKKSNGGTYIVSCDNYLYANTIIQKFNPKKGSPTSTTILRNTNYHDEI</sequence>
<dbReference type="OrthoDB" id="2391236at2759"/>
<name>A0A9N9E183_9GLOM</name>
<protein>
    <submittedName>
        <fullName evidence="2">13806_t:CDS:1</fullName>
    </submittedName>
</protein>
<feature type="signal peptide" evidence="1">
    <location>
        <begin position="1"/>
        <end position="30"/>
    </location>
</feature>
<organism evidence="2 3">
    <name type="scientific">Cetraspora pellucida</name>
    <dbReference type="NCBI Taxonomy" id="1433469"/>
    <lineage>
        <taxon>Eukaryota</taxon>
        <taxon>Fungi</taxon>
        <taxon>Fungi incertae sedis</taxon>
        <taxon>Mucoromycota</taxon>
        <taxon>Glomeromycotina</taxon>
        <taxon>Glomeromycetes</taxon>
        <taxon>Diversisporales</taxon>
        <taxon>Gigasporaceae</taxon>
        <taxon>Cetraspora</taxon>
    </lineage>
</organism>
<accession>A0A9N9E183</accession>
<dbReference type="Proteomes" id="UP000789759">
    <property type="component" value="Unassembled WGS sequence"/>
</dbReference>
<keyword evidence="3" id="KW-1185">Reference proteome</keyword>
<keyword evidence="1" id="KW-0732">Signal</keyword>
<reference evidence="2" key="1">
    <citation type="submission" date="2021-06" db="EMBL/GenBank/DDBJ databases">
        <authorList>
            <person name="Kallberg Y."/>
            <person name="Tangrot J."/>
            <person name="Rosling A."/>
        </authorList>
    </citation>
    <scope>NUCLEOTIDE SEQUENCE</scope>
    <source>
        <strain evidence="2">FL966</strain>
    </source>
</reference>
<evidence type="ECO:0000313" key="2">
    <source>
        <dbReference type="EMBL" id="CAG8660925.1"/>
    </source>
</evidence>
<evidence type="ECO:0000313" key="3">
    <source>
        <dbReference type="Proteomes" id="UP000789759"/>
    </source>
</evidence>
<evidence type="ECO:0000256" key="1">
    <source>
        <dbReference type="SAM" id="SignalP"/>
    </source>
</evidence>
<gene>
    <name evidence="2" type="ORF">CPELLU_LOCUS9798</name>
</gene>
<dbReference type="EMBL" id="CAJVQA010007726">
    <property type="protein sequence ID" value="CAG8660925.1"/>
    <property type="molecule type" value="Genomic_DNA"/>
</dbReference>
<comment type="caution">
    <text evidence="2">The sequence shown here is derived from an EMBL/GenBank/DDBJ whole genome shotgun (WGS) entry which is preliminary data.</text>
</comment>